<evidence type="ECO:0008006" key="5">
    <source>
        <dbReference type="Google" id="ProtNLM"/>
    </source>
</evidence>
<dbReference type="EMBL" id="CAUYUJ010016002">
    <property type="protein sequence ID" value="CAK0860683.1"/>
    <property type="molecule type" value="Genomic_DNA"/>
</dbReference>
<evidence type="ECO:0000313" key="3">
    <source>
        <dbReference type="EMBL" id="CAK0860683.1"/>
    </source>
</evidence>
<keyword evidence="1" id="KW-0812">Transmembrane</keyword>
<accession>A0ABN9UMW0</accession>
<keyword evidence="1" id="KW-0472">Membrane</keyword>
<organism evidence="3 4">
    <name type="scientific">Prorocentrum cordatum</name>
    <dbReference type="NCBI Taxonomy" id="2364126"/>
    <lineage>
        <taxon>Eukaryota</taxon>
        <taxon>Sar</taxon>
        <taxon>Alveolata</taxon>
        <taxon>Dinophyceae</taxon>
        <taxon>Prorocentrales</taxon>
        <taxon>Prorocentraceae</taxon>
        <taxon>Prorocentrum</taxon>
    </lineage>
</organism>
<feature type="transmembrane region" description="Helical" evidence="1">
    <location>
        <begin position="103"/>
        <end position="121"/>
    </location>
</feature>
<feature type="chain" id="PRO_5045351544" description="Transmembrane protein" evidence="2">
    <location>
        <begin position="31"/>
        <end position="130"/>
    </location>
</feature>
<sequence length="130" mass="13959">MQRSPRLPALLLLLGLLAALLQLQSHPASGFVQPRAGPAAVSKIVLHAAPQTGVVTKFESANGAEDPLGPTGDVEDQVYQPNTYMLEKDRAKAKGQGANDFSMVLYTVGLWVVIITAWFLYRSFVAPDAP</sequence>
<keyword evidence="4" id="KW-1185">Reference proteome</keyword>
<evidence type="ECO:0000256" key="1">
    <source>
        <dbReference type="SAM" id="Phobius"/>
    </source>
</evidence>
<name>A0ABN9UMW0_9DINO</name>
<feature type="signal peptide" evidence="2">
    <location>
        <begin position="1"/>
        <end position="30"/>
    </location>
</feature>
<reference evidence="3" key="1">
    <citation type="submission" date="2023-10" db="EMBL/GenBank/DDBJ databases">
        <authorList>
            <person name="Chen Y."/>
            <person name="Shah S."/>
            <person name="Dougan E. K."/>
            <person name="Thang M."/>
            <person name="Chan C."/>
        </authorList>
    </citation>
    <scope>NUCLEOTIDE SEQUENCE [LARGE SCALE GENOMIC DNA]</scope>
</reference>
<keyword evidence="2" id="KW-0732">Signal</keyword>
<comment type="caution">
    <text evidence="3">The sequence shown here is derived from an EMBL/GenBank/DDBJ whole genome shotgun (WGS) entry which is preliminary data.</text>
</comment>
<keyword evidence="1" id="KW-1133">Transmembrane helix</keyword>
<proteinExistence type="predicted"/>
<evidence type="ECO:0000256" key="2">
    <source>
        <dbReference type="SAM" id="SignalP"/>
    </source>
</evidence>
<gene>
    <name evidence="3" type="ORF">PCOR1329_LOCUS49578</name>
</gene>
<dbReference type="Proteomes" id="UP001189429">
    <property type="component" value="Unassembled WGS sequence"/>
</dbReference>
<evidence type="ECO:0000313" key="4">
    <source>
        <dbReference type="Proteomes" id="UP001189429"/>
    </source>
</evidence>
<protein>
    <recommendedName>
        <fullName evidence="5">Transmembrane protein</fullName>
    </recommendedName>
</protein>